<gene>
    <name evidence="2" type="ORF">AAW00_12620</name>
</gene>
<name>A0A0G9MXF3_9SPHN</name>
<protein>
    <submittedName>
        <fullName evidence="2">Uncharacterized protein</fullName>
    </submittedName>
</protein>
<dbReference type="Proteomes" id="UP000053464">
    <property type="component" value="Unassembled WGS sequence"/>
</dbReference>
<sequence length="67" mass="7458">MGPRRGNLRDRRADAGQCADDPLAHPAARRHSAGRLPVPERAVDHDAHRTLHRHNPAHRAPSPLRGR</sequence>
<evidence type="ECO:0000313" key="2">
    <source>
        <dbReference type="EMBL" id="KLE33948.1"/>
    </source>
</evidence>
<keyword evidence="3" id="KW-1185">Reference proteome</keyword>
<organism evidence="2 3">
    <name type="scientific">Aurantiacibacter luteus</name>
    <dbReference type="NCBI Taxonomy" id="1581420"/>
    <lineage>
        <taxon>Bacteria</taxon>
        <taxon>Pseudomonadati</taxon>
        <taxon>Pseudomonadota</taxon>
        <taxon>Alphaproteobacteria</taxon>
        <taxon>Sphingomonadales</taxon>
        <taxon>Erythrobacteraceae</taxon>
        <taxon>Aurantiacibacter</taxon>
    </lineage>
</organism>
<dbReference type="EMBL" id="LBHB01000003">
    <property type="protein sequence ID" value="KLE33948.1"/>
    <property type="molecule type" value="Genomic_DNA"/>
</dbReference>
<comment type="caution">
    <text evidence="2">The sequence shown here is derived from an EMBL/GenBank/DDBJ whole genome shotgun (WGS) entry which is preliminary data.</text>
</comment>
<evidence type="ECO:0000313" key="3">
    <source>
        <dbReference type="Proteomes" id="UP000053464"/>
    </source>
</evidence>
<accession>A0A0G9MXF3</accession>
<reference evidence="2 3" key="1">
    <citation type="submission" date="2015-04" db="EMBL/GenBank/DDBJ databases">
        <title>The draft genome sequence of Erythrobacter luteus KA37.</title>
        <authorList>
            <person name="Zhuang L."/>
            <person name="Liu Y."/>
            <person name="Shao Z."/>
        </authorList>
    </citation>
    <scope>NUCLEOTIDE SEQUENCE [LARGE SCALE GENOMIC DNA]</scope>
    <source>
        <strain evidence="2 3">KA37</strain>
    </source>
</reference>
<feature type="region of interest" description="Disordered" evidence="1">
    <location>
        <begin position="1"/>
        <end position="67"/>
    </location>
</feature>
<proteinExistence type="predicted"/>
<evidence type="ECO:0000256" key="1">
    <source>
        <dbReference type="SAM" id="MobiDB-lite"/>
    </source>
</evidence>
<dbReference type="AlphaFoldDB" id="A0A0G9MXF3"/>